<dbReference type="AlphaFoldDB" id="A0A225WG65"/>
<feature type="compositionally biased region" description="Polar residues" evidence="1">
    <location>
        <begin position="1"/>
        <end position="21"/>
    </location>
</feature>
<dbReference type="EMBL" id="NBNE01000883">
    <property type="protein sequence ID" value="OWZ16711.1"/>
    <property type="molecule type" value="Genomic_DNA"/>
</dbReference>
<dbReference type="OrthoDB" id="144675at2759"/>
<reference evidence="3" key="1">
    <citation type="submission" date="2017-03" db="EMBL/GenBank/DDBJ databases">
        <title>Phytopthora megakarya and P. palmivora, two closely related causual agents of cacao black pod achieved similar genome size and gene model numbers by different mechanisms.</title>
        <authorList>
            <person name="Ali S."/>
            <person name="Shao J."/>
            <person name="Larry D.J."/>
            <person name="Kronmiller B."/>
            <person name="Shen D."/>
            <person name="Strem M.D."/>
            <person name="Melnick R.L."/>
            <person name="Guiltinan M.J."/>
            <person name="Tyler B.M."/>
            <person name="Meinhardt L.W."/>
            <person name="Bailey B.A."/>
        </authorList>
    </citation>
    <scope>NUCLEOTIDE SEQUENCE [LARGE SCALE GENOMIC DNA]</scope>
    <source>
        <strain evidence="3">zdho120</strain>
    </source>
</reference>
<evidence type="ECO:0000256" key="1">
    <source>
        <dbReference type="SAM" id="MobiDB-lite"/>
    </source>
</evidence>
<evidence type="ECO:0000313" key="2">
    <source>
        <dbReference type="EMBL" id="OWZ16711.1"/>
    </source>
</evidence>
<feature type="region of interest" description="Disordered" evidence="1">
    <location>
        <begin position="1"/>
        <end position="32"/>
    </location>
</feature>
<protein>
    <submittedName>
        <fullName evidence="2">Uncharacterized protein</fullName>
    </submittedName>
</protein>
<organism evidence="2 3">
    <name type="scientific">Phytophthora megakarya</name>
    <dbReference type="NCBI Taxonomy" id="4795"/>
    <lineage>
        <taxon>Eukaryota</taxon>
        <taxon>Sar</taxon>
        <taxon>Stramenopiles</taxon>
        <taxon>Oomycota</taxon>
        <taxon>Peronosporomycetes</taxon>
        <taxon>Peronosporales</taxon>
        <taxon>Peronosporaceae</taxon>
        <taxon>Phytophthora</taxon>
    </lineage>
</organism>
<dbReference type="Proteomes" id="UP000198211">
    <property type="component" value="Unassembled WGS sequence"/>
</dbReference>
<evidence type="ECO:0000313" key="3">
    <source>
        <dbReference type="Proteomes" id="UP000198211"/>
    </source>
</evidence>
<gene>
    <name evidence="2" type="ORF">PHMEG_0009451</name>
</gene>
<accession>A0A225WG65</accession>
<proteinExistence type="predicted"/>
<sequence length="101" mass="11235">MAAQPASTNLPNTPTETSVPATTAPEVPDTRRIRTTTMDSELAPWPLYDFSATVQPDTPDTMRDHFRRFRATRKKGDRGRWTRGLAAIVVCLHPAVEPDDS</sequence>
<keyword evidence="3" id="KW-1185">Reference proteome</keyword>
<comment type="caution">
    <text evidence="2">The sequence shown here is derived from an EMBL/GenBank/DDBJ whole genome shotgun (WGS) entry which is preliminary data.</text>
</comment>
<name>A0A225WG65_9STRA</name>